<evidence type="ECO:0000313" key="4">
    <source>
        <dbReference type="Proteomes" id="UP000280346"/>
    </source>
</evidence>
<protein>
    <submittedName>
        <fullName evidence="3">Sulfite oxidase-like oxidoreductase</fullName>
    </submittedName>
</protein>
<proteinExistence type="predicted"/>
<dbReference type="CDD" id="cd02109">
    <property type="entry name" value="arch_bact_SO_family_Moco"/>
    <property type="match status" value="1"/>
</dbReference>
<dbReference type="SUPFAM" id="SSF56524">
    <property type="entry name" value="Oxidoreductase molybdopterin-binding domain"/>
    <property type="match status" value="1"/>
</dbReference>
<comment type="caution">
    <text evidence="3">The sequence shown here is derived from an EMBL/GenBank/DDBJ whole genome shotgun (WGS) entry which is preliminary data.</text>
</comment>
<evidence type="ECO:0000256" key="1">
    <source>
        <dbReference type="SAM" id="MobiDB-lite"/>
    </source>
</evidence>
<dbReference type="RefSeq" id="WP_126996777.1">
    <property type="nucleotide sequence ID" value="NZ_JAKOAR010000032.1"/>
</dbReference>
<dbReference type="PANTHER" id="PTHR43032">
    <property type="entry name" value="PROTEIN-METHIONINE-SULFOXIDE REDUCTASE"/>
    <property type="match status" value="1"/>
</dbReference>
<evidence type="ECO:0000313" key="3">
    <source>
        <dbReference type="EMBL" id="RUQ73710.1"/>
    </source>
</evidence>
<name>A0A3S0VJG6_9PROT</name>
<accession>A0A3S0VJG6</accession>
<dbReference type="Pfam" id="PF00174">
    <property type="entry name" value="Oxidored_molyb"/>
    <property type="match status" value="1"/>
</dbReference>
<dbReference type="OrthoDB" id="9778777at2"/>
<organism evidence="3 4">
    <name type="scientific">Azospirillum doebereinerae</name>
    <dbReference type="NCBI Taxonomy" id="92933"/>
    <lineage>
        <taxon>Bacteria</taxon>
        <taxon>Pseudomonadati</taxon>
        <taxon>Pseudomonadota</taxon>
        <taxon>Alphaproteobacteria</taxon>
        <taxon>Rhodospirillales</taxon>
        <taxon>Azospirillaceae</taxon>
        <taxon>Azospirillum</taxon>
    </lineage>
</organism>
<feature type="domain" description="Oxidoreductase molybdopterin-binding" evidence="2">
    <location>
        <begin position="69"/>
        <end position="213"/>
    </location>
</feature>
<dbReference type="Proteomes" id="UP000280346">
    <property type="component" value="Unassembled WGS sequence"/>
</dbReference>
<evidence type="ECO:0000259" key="2">
    <source>
        <dbReference type="Pfam" id="PF00174"/>
    </source>
</evidence>
<dbReference type="PANTHER" id="PTHR43032:SF4">
    <property type="entry name" value="OXIDOREDUCTASE MOLYBDOPTERIN-BINDING DOMAIN-CONTAINING PROTEIN"/>
    <property type="match status" value="1"/>
</dbReference>
<reference evidence="3 4" key="1">
    <citation type="submission" date="2018-12" db="EMBL/GenBank/DDBJ databases">
        <authorList>
            <person name="Yang Y."/>
        </authorList>
    </citation>
    <scope>NUCLEOTIDE SEQUENCE [LARGE SCALE GENOMIC DNA]</scope>
    <source>
        <strain evidence="3 4">GSF71</strain>
    </source>
</reference>
<feature type="region of interest" description="Disordered" evidence="1">
    <location>
        <begin position="1"/>
        <end position="22"/>
    </location>
</feature>
<dbReference type="InterPro" id="IPR000572">
    <property type="entry name" value="OxRdtase_Mopterin-bd_dom"/>
</dbReference>
<dbReference type="AlphaFoldDB" id="A0A3S0VJG6"/>
<dbReference type="InterPro" id="IPR036374">
    <property type="entry name" value="OxRdtase_Mopterin-bd_sf"/>
</dbReference>
<feature type="region of interest" description="Disordered" evidence="1">
    <location>
        <begin position="35"/>
        <end position="54"/>
    </location>
</feature>
<dbReference type="EMBL" id="RZIJ01000005">
    <property type="protein sequence ID" value="RUQ73710.1"/>
    <property type="molecule type" value="Genomic_DNA"/>
</dbReference>
<gene>
    <name evidence="3" type="ORF">EJ913_08610</name>
</gene>
<keyword evidence="4" id="KW-1185">Reference proteome</keyword>
<sequence>MADIPPTTPDEAPDPGSEGAVRPKLVAAKEQWARDGRALTGHAADPARDRLPPGQRLVEDWPVLDLGVTPGVTERSWGLTVDGLVENPLRWRWDDLLAQPQERFVSDIHCVTTWSRYDNAWEGVGARHLLALARPKPDARFVVFHSSDGYTTNVALADFDADDVLLATRWEGRPISREHGGPVRVVLPRLYFWKSAKWVKRIELLAEDRPGYWEVRGYHNHADPWTEERYSD</sequence>
<dbReference type="Gene3D" id="3.90.420.10">
    <property type="entry name" value="Oxidoreductase, molybdopterin-binding domain"/>
    <property type="match status" value="1"/>
</dbReference>